<keyword evidence="3" id="KW-1185">Reference proteome</keyword>
<feature type="domain" description="MULE transposase" evidence="1">
    <location>
        <begin position="101"/>
        <end position="165"/>
    </location>
</feature>
<evidence type="ECO:0000313" key="3">
    <source>
        <dbReference type="Proteomes" id="UP001237642"/>
    </source>
</evidence>
<reference evidence="2" key="1">
    <citation type="submission" date="2023-02" db="EMBL/GenBank/DDBJ databases">
        <title>Genome of toxic invasive species Heracleum sosnowskyi carries increased number of genes despite the absence of recent whole-genome duplications.</title>
        <authorList>
            <person name="Schelkunov M."/>
            <person name="Shtratnikova V."/>
            <person name="Makarenko M."/>
            <person name="Klepikova A."/>
            <person name="Omelchenko D."/>
            <person name="Novikova G."/>
            <person name="Obukhova E."/>
            <person name="Bogdanov V."/>
            <person name="Penin A."/>
            <person name="Logacheva M."/>
        </authorList>
    </citation>
    <scope>NUCLEOTIDE SEQUENCE</scope>
    <source>
        <strain evidence="2">Hsosn_3</strain>
        <tissue evidence="2">Leaf</tissue>
    </source>
</reference>
<dbReference type="Pfam" id="PF10551">
    <property type="entry name" value="MULE"/>
    <property type="match status" value="1"/>
</dbReference>
<evidence type="ECO:0000259" key="1">
    <source>
        <dbReference type="Pfam" id="PF10551"/>
    </source>
</evidence>
<reference evidence="2" key="2">
    <citation type="submission" date="2023-05" db="EMBL/GenBank/DDBJ databases">
        <authorList>
            <person name="Schelkunov M.I."/>
        </authorList>
    </citation>
    <scope>NUCLEOTIDE SEQUENCE</scope>
    <source>
        <strain evidence="2">Hsosn_3</strain>
        <tissue evidence="2">Leaf</tissue>
    </source>
</reference>
<dbReference type="PANTHER" id="PTHR31973:SF113">
    <property type="entry name" value="PROTEIN FAR1-RELATED SEQUENCE 5-LIKE"/>
    <property type="match status" value="1"/>
</dbReference>
<dbReference type="PANTHER" id="PTHR31973">
    <property type="entry name" value="POLYPROTEIN, PUTATIVE-RELATED"/>
    <property type="match status" value="1"/>
</dbReference>
<dbReference type="Proteomes" id="UP001237642">
    <property type="component" value="Unassembled WGS sequence"/>
</dbReference>
<protein>
    <recommendedName>
        <fullName evidence="1">MULE transposase domain-containing protein</fullName>
    </recommendedName>
</protein>
<gene>
    <name evidence="2" type="ORF">POM88_045300</name>
</gene>
<dbReference type="EMBL" id="JAUIZM010000010">
    <property type="protein sequence ID" value="KAK1360826.1"/>
    <property type="molecule type" value="Genomic_DNA"/>
</dbReference>
<organism evidence="2 3">
    <name type="scientific">Heracleum sosnowskyi</name>
    <dbReference type="NCBI Taxonomy" id="360622"/>
    <lineage>
        <taxon>Eukaryota</taxon>
        <taxon>Viridiplantae</taxon>
        <taxon>Streptophyta</taxon>
        <taxon>Embryophyta</taxon>
        <taxon>Tracheophyta</taxon>
        <taxon>Spermatophyta</taxon>
        <taxon>Magnoliopsida</taxon>
        <taxon>eudicotyledons</taxon>
        <taxon>Gunneridae</taxon>
        <taxon>Pentapetalae</taxon>
        <taxon>asterids</taxon>
        <taxon>campanulids</taxon>
        <taxon>Apiales</taxon>
        <taxon>Apiaceae</taxon>
        <taxon>Apioideae</taxon>
        <taxon>apioid superclade</taxon>
        <taxon>Tordylieae</taxon>
        <taxon>Tordyliinae</taxon>
        <taxon>Heracleum</taxon>
    </lineage>
</organism>
<proteinExistence type="predicted"/>
<comment type="caution">
    <text evidence="2">The sequence shown here is derived from an EMBL/GenBank/DDBJ whole genome shotgun (WGS) entry which is preliminary data.</text>
</comment>
<dbReference type="AlphaFoldDB" id="A0AAD8M4U0"/>
<name>A0AAD8M4U0_9APIA</name>
<sequence length="165" mass="19052">MNILVKCLDQNCKWLLRASKNGNINQFIVQRLFNTHSCSLEIRFKDKRQATISFIADVIKDKFTNIKTKYNVVDIIRDMKHDHNVELKYNKAWRSKEKVGVVDGTFLKSSYRGTLLVAATQDVGDKIFSLAFVVVDSENDLSCEWFFQNFRKAYGGREGMVIVSD</sequence>
<accession>A0AAD8M4U0</accession>
<dbReference type="InterPro" id="IPR018289">
    <property type="entry name" value="MULE_transposase_dom"/>
</dbReference>
<evidence type="ECO:0000313" key="2">
    <source>
        <dbReference type="EMBL" id="KAK1360826.1"/>
    </source>
</evidence>